<evidence type="ECO:0000259" key="10">
    <source>
        <dbReference type="PROSITE" id="PS50835"/>
    </source>
</evidence>
<accession>A0A9Q0S0K2</accession>
<dbReference type="GO" id="GO:0098609">
    <property type="term" value="P:cell-cell adhesion"/>
    <property type="evidence" value="ECO:0007669"/>
    <property type="project" value="TreeGrafter"/>
</dbReference>
<dbReference type="SUPFAM" id="SSF48726">
    <property type="entry name" value="Immunoglobulin"/>
    <property type="match status" value="4"/>
</dbReference>
<dbReference type="InterPro" id="IPR013162">
    <property type="entry name" value="CD80_C2-set"/>
</dbReference>
<dbReference type="AlphaFoldDB" id="A0A9Q0S0K2"/>
<dbReference type="Proteomes" id="UP001151699">
    <property type="component" value="Chromosome X"/>
</dbReference>
<keyword evidence="12" id="KW-1185">Reference proteome</keyword>
<keyword evidence="2" id="KW-0812">Transmembrane</keyword>
<organism evidence="11 12">
    <name type="scientific">Pseudolycoriella hygida</name>
    <dbReference type="NCBI Taxonomy" id="35572"/>
    <lineage>
        <taxon>Eukaryota</taxon>
        <taxon>Metazoa</taxon>
        <taxon>Ecdysozoa</taxon>
        <taxon>Arthropoda</taxon>
        <taxon>Hexapoda</taxon>
        <taxon>Insecta</taxon>
        <taxon>Pterygota</taxon>
        <taxon>Neoptera</taxon>
        <taxon>Endopterygota</taxon>
        <taxon>Diptera</taxon>
        <taxon>Nematocera</taxon>
        <taxon>Sciaroidea</taxon>
        <taxon>Sciaridae</taxon>
        <taxon>Pseudolycoriella</taxon>
    </lineage>
</organism>
<proteinExistence type="predicted"/>
<feature type="domain" description="Ig-like" evidence="10">
    <location>
        <begin position="119"/>
        <end position="215"/>
    </location>
</feature>
<dbReference type="InterPro" id="IPR007110">
    <property type="entry name" value="Ig-like_dom"/>
</dbReference>
<dbReference type="GO" id="GO:0005886">
    <property type="term" value="C:plasma membrane"/>
    <property type="evidence" value="ECO:0007669"/>
    <property type="project" value="TreeGrafter"/>
</dbReference>
<dbReference type="InterPro" id="IPR051275">
    <property type="entry name" value="Cell_adhesion_signaling"/>
</dbReference>
<dbReference type="PROSITE" id="PS50835">
    <property type="entry name" value="IG_LIKE"/>
    <property type="match status" value="4"/>
</dbReference>
<dbReference type="InterPro" id="IPR003599">
    <property type="entry name" value="Ig_sub"/>
</dbReference>
<dbReference type="PANTHER" id="PTHR11640:SF31">
    <property type="entry name" value="IRREGULAR CHIASM C-ROUGHEST PROTEIN-RELATED"/>
    <property type="match status" value="1"/>
</dbReference>
<comment type="caution">
    <text evidence="11">The sequence shown here is derived from an EMBL/GenBank/DDBJ whole genome shotgun (WGS) entry which is preliminary data.</text>
</comment>
<evidence type="ECO:0000256" key="3">
    <source>
        <dbReference type="ARBA" id="ARBA00022729"/>
    </source>
</evidence>
<keyword evidence="5" id="KW-1133">Transmembrane helix</keyword>
<dbReference type="EMBL" id="WJQU01000003">
    <property type="protein sequence ID" value="KAJ6639043.1"/>
    <property type="molecule type" value="Genomic_DNA"/>
</dbReference>
<evidence type="ECO:0000256" key="7">
    <source>
        <dbReference type="ARBA" id="ARBA00023157"/>
    </source>
</evidence>
<protein>
    <submittedName>
        <fullName evidence="11">Irregular chiasm C-roughest protein</fullName>
    </submittedName>
</protein>
<feature type="domain" description="Ig-like" evidence="10">
    <location>
        <begin position="445"/>
        <end position="503"/>
    </location>
</feature>
<name>A0A9Q0S0K2_9DIPT</name>
<keyword evidence="3" id="KW-0732">Signal</keyword>
<keyword evidence="6" id="KW-0472">Membrane</keyword>
<evidence type="ECO:0000256" key="8">
    <source>
        <dbReference type="ARBA" id="ARBA00023180"/>
    </source>
</evidence>
<dbReference type="InterPro" id="IPR036179">
    <property type="entry name" value="Ig-like_dom_sf"/>
</dbReference>
<gene>
    <name evidence="11" type="primary">rst_1</name>
    <name evidence="11" type="ORF">Bhyg_11782</name>
</gene>
<evidence type="ECO:0000256" key="5">
    <source>
        <dbReference type="ARBA" id="ARBA00022989"/>
    </source>
</evidence>
<evidence type="ECO:0000256" key="2">
    <source>
        <dbReference type="ARBA" id="ARBA00022692"/>
    </source>
</evidence>
<dbReference type="SMART" id="SM00408">
    <property type="entry name" value="IGc2"/>
    <property type="match status" value="3"/>
</dbReference>
<evidence type="ECO:0000256" key="9">
    <source>
        <dbReference type="ARBA" id="ARBA00023319"/>
    </source>
</evidence>
<dbReference type="FunFam" id="2.60.40.10:FF:000077">
    <property type="entry name" value="Kirre like nephrin family adhesion molecule 3"/>
    <property type="match status" value="1"/>
</dbReference>
<comment type="subcellular location">
    <subcellularLocation>
        <location evidence="1">Membrane</location>
        <topology evidence="1">Single-pass type I membrane protein</topology>
    </subcellularLocation>
</comment>
<evidence type="ECO:0000256" key="6">
    <source>
        <dbReference type="ARBA" id="ARBA00023136"/>
    </source>
</evidence>
<keyword evidence="8" id="KW-0325">Glycoprotein</keyword>
<dbReference type="GO" id="GO:0005911">
    <property type="term" value="C:cell-cell junction"/>
    <property type="evidence" value="ECO:0007669"/>
    <property type="project" value="TreeGrafter"/>
</dbReference>
<dbReference type="InterPro" id="IPR013106">
    <property type="entry name" value="Ig_V-set"/>
</dbReference>
<dbReference type="Pfam" id="PF07686">
    <property type="entry name" value="V-set"/>
    <property type="match status" value="2"/>
</dbReference>
<dbReference type="Gene3D" id="2.60.40.10">
    <property type="entry name" value="Immunoglobulins"/>
    <property type="match status" value="3"/>
</dbReference>
<reference evidence="11" key="1">
    <citation type="submission" date="2022-07" db="EMBL/GenBank/DDBJ databases">
        <authorList>
            <person name="Trinca V."/>
            <person name="Uliana J.V.C."/>
            <person name="Torres T.T."/>
            <person name="Ward R.J."/>
            <person name="Monesi N."/>
        </authorList>
    </citation>
    <scope>NUCLEOTIDE SEQUENCE</scope>
    <source>
        <strain evidence="11">HSMRA1968</strain>
        <tissue evidence="11">Whole embryos</tissue>
    </source>
</reference>
<dbReference type="PANTHER" id="PTHR11640">
    <property type="entry name" value="NEPHRIN"/>
    <property type="match status" value="1"/>
</dbReference>
<evidence type="ECO:0000256" key="1">
    <source>
        <dbReference type="ARBA" id="ARBA00004479"/>
    </source>
</evidence>
<dbReference type="Pfam" id="PF08205">
    <property type="entry name" value="C2-set_2"/>
    <property type="match status" value="1"/>
</dbReference>
<evidence type="ECO:0000256" key="4">
    <source>
        <dbReference type="ARBA" id="ARBA00022737"/>
    </source>
</evidence>
<keyword evidence="4" id="KW-0677">Repeat</keyword>
<dbReference type="InterPro" id="IPR003598">
    <property type="entry name" value="Ig_sub2"/>
</dbReference>
<sequence length="503" mass="55905">MENIPPTSAAFLEHLKRSIFQGALCWGSSTEIQMDLPNPTKWGWQKSESGTLNPFWTKKPEIGKVLKWLKYNCKKKCASKCCCMKADFILVGTKKISSFKMKGALFILLTTVLSVLAEQKFAVEPEDVSAVVGSHVTLPCKVISKHGMLQWTKDDFGLGTHRNLSAFERYSMIGNDEDGDFSLKIESVNLDDDAKFQCQVSPSEDFILVGTKKISSFKMKGALFILLTTVLSVLAEQKFAVEPEDVSAVVGSHVTLPCKVISKHGMLQWTKDDFGLGTHRNLSAFERYSMIGNDEDGDFSLKIESVNLDDDAKFQCQVSPSEGQPGIRSKFATLTVVIPPEPPIISHGEFYLATENQEFELECSSNGGKPAAELTWLDGSGNAITTGVRNIKEPMPDNRRFVSKSILKIKPQKEHHNTTLTCQSQNTADRNLKTAQVNVEVKYAPTVQLTIENSNEPNDGIREGDEAKFYCLADANPNVITYKWFVNEELVVGDYTTEMVNII</sequence>
<dbReference type="SMART" id="SM00409">
    <property type="entry name" value="IG"/>
    <property type="match status" value="3"/>
</dbReference>
<evidence type="ECO:0000313" key="11">
    <source>
        <dbReference type="EMBL" id="KAJ6639043.1"/>
    </source>
</evidence>
<feature type="domain" description="Ig-like" evidence="10">
    <location>
        <begin position="237"/>
        <end position="335"/>
    </location>
</feature>
<keyword evidence="9" id="KW-0393">Immunoglobulin domain</keyword>
<feature type="domain" description="Ig-like" evidence="10">
    <location>
        <begin position="342"/>
        <end position="438"/>
    </location>
</feature>
<dbReference type="OrthoDB" id="6413693at2759"/>
<dbReference type="InterPro" id="IPR013783">
    <property type="entry name" value="Ig-like_fold"/>
</dbReference>
<evidence type="ECO:0000313" key="12">
    <source>
        <dbReference type="Proteomes" id="UP001151699"/>
    </source>
</evidence>
<keyword evidence="7" id="KW-1015">Disulfide bond</keyword>
<dbReference type="GO" id="GO:0050839">
    <property type="term" value="F:cell adhesion molecule binding"/>
    <property type="evidence" value="ECO:0007669"/>
    <property type="project" value="TreeGrafter"/>
</dbReference>